<sequence length="253" mass="27927">MTFQITFVQNCKTRIMYIAYMQEGGLRVKNQIKEFILNLGADVCGVANVDRFSEAPAGFHPRDIFSDCKSIIVFGIALPKGLTMIEPRLIYGHFNYSTCPEVDWVALRAAKEIERISSGYAVPLPSDSPYEYWDAEKLEGRGLLSMKHAAVLAGLGTLGKNTLLLNEKHGNLLTLGIVLTELDLVSDSLAESICINGCNLCIENCPSKALDGRNANQAKCRLNTYGTNDRGFNTVNCNKCRVICPMRQGKNSH</sequence>
<reference evidence="2" key="1">
    <citation type="submission" date="2017-05" db="EMBL/GenBank/DDBJ databases">
        <authorList>
            <person name="Varghese N."/>
            <person name="Submissions S."/>
        </authorList>
    </citation>
    <scope>NUCLEOTIDE SEQUENCE</scope>
    <source>
        <strain evidence="2">Su22</strain>
    </source>
</reference>
<dbReference type="AlphaFoldDB" id="A0AA45WXW9"/>
<comment type="caution">
    <text evidence="2">The sequence shown here is derived from an EMBL/GenBank/DDBJ whole genome shotgun (WGS) entry which is preliminary data.</text>
</comment>
<dbReference type="SUPFAM" id="SSF46548">
    <property type="entry name" value="alpha-helical ferredoxin"/>
    <property type="match status" value="1"/>
</dbReference>
<organism evidence="2 3">
    <name type="scientific">Anoxynatronum buryatiense</name>
    <dbReference type="NCBI Taxonomy" id="489973"/>
    <lineage>
        <taxon>Bacteria</taxon>
        <taxon>Bacillati</taxon>
        <taxon>Bacillota</taxon>
        <taxon>Clostridia</taxon>
        <taxon>Eubacteriales</taxon>
        <taxon>Clostridiaceae</taxon>
        <taxon>Anoxynatronum</taxon>
    </lineage>
</organism>
<evidence type="ECO:0000313" key="2">
    <source>
        <dbReference type="EMBL" id="SMP64224.1"/>
    </source>
</evidence>
<evidence type="ECO:0000313" key="3">
    <source>
        <dbReference type="Proteomes" id="UP001158066"/>
    </source>
</evidence>
<dbReference type="Proteomes" id="UP001158066">
    <property type="component" value="Unassembled WGS sequence"/>
</dbReference>
<evidence type="ECO:0000259" key="1">
    <source>
        <dbReference type="PROSITE" id="PS51379"/>
    </source>
</evidence>
<accession>A0AA45WXW9</accession>
<keyword evidence="3" id="KW-1185">Reference proteome</keyword>
<gene>
    <name evidence="2" type="ORF">SAMN06296020_111117</name>
</gene>
<name>A0AA45WXW9_9CLOT</name>
<dbReference type="PROSITE" id="PS51379">
    <property type="entry name" value="4FE4S_FER_2"/>
    <property type="match status" value="1"/>
</dbReference>
<dbReference type="PANTHER" id="PTHR42827">
    <property type="entry name" value="IRON-SULFUR CLUSTER-BINDING PROTEIN-RELATED"/>
    <property type="match status" value="1"/>
</dbReference>
<protein>
    <submittedName>
        <fullName evidence="2">Epoxyqueuosine reductase QueG (Queuosine biosynthesis)</fullName>
    </submittedName>
</protein>
<dbReference type="EMBL" id="FXUF01000011">
    <property type="protein sequence ID" value="SMP64224.1"/>
    <property type="molecule type" value="Genomic_DNA"/>
</dbReference>
<dbReference type="InterPro" id="IPR017896">
    <property type="entry name" value="4Fe4S_Fe-S-bd"/>
</dbReference>
<dbReference type="PANTHER" id="PTHR42827:SF1">
    <property type="entry name" value="IRON-SULFUR CLUSTER-BINDING PROTEIN"/>
    <property type="match status" value="1"/>
</dbReference>
<feature type="domain" description="4Fe-4S ferredoxin-type" evidence="1">
    <location>
        <begin position="185"/>
        <end position="215"/>
    </location>
</feature>
<proteinExistence type="predicted"/>